<dbReference type="Gene3D" id="1.20.930.40">
    <property type="entry name" value="Transferrin receptor-like, dimerisation domain"/>
    <property type="match status" value="1"/>
</dbReference>
<reference evidence="1 2" key="2">
    <citation type="submission" date="2018-11" db="EMBL/GenBank/DDBJ databases">
        <authorList>
            <consortium name="Pathogen Informatics"/>
        </authorList>
    </citation>
    <scope>NUCLEOTIDE SEQUENCE [LARGE SCALE GENOMIC DNA]</scope>
</reference>
<evidence type="ECO:0000313" key="1">
    <source>
        <dbReference type="EMBL" id="VDM19224.1"/>
    </source>
</evidence>
<reference evidence="3" key="1">
    <citation type="submission" date="2017-02" db="UniProtKB">
        <authorList>
            <consortium name="WormBaseParasite"/>
        </authorList>
    </citation>
    <scope>IDENTIFICATION</scope>
</reference>
<dbReference type="AlphaFoldDB" id="A0A0R3WN77"/>
<dbReference type="WBParaSite" id="TTAC_0000221501-mRNA-1">
    <property type="protein sequence ID" value="TTAC_0000221501-mRNA-1"/>
    <property type="gene ID" value="TTAC_0000221501"/>
</dbReference>
<dbReference type="SUPFAM" id="SSF47672">
    <property type="entry name" value="Transferrin receptor-like dimerisation domain"/>
    <property type="match status" value="1"/>
</dbReference>
<proteinExistence type="predicted"/>
<evidence type="ECO:0000313" key="2">
    <source>
        <dbReference type="Proteomes" id="UP000274429"/>
    </source>
</evidence>
<evidence type="ECO:0000313" key="3">
    <source>
        <dbReference type="WBParaSite" id="TTAC_0000221501-mRNA-1"/>
    </source>
</evidence>
<dbReference type="InterPro" id="IPR036757">
    <property type="entry name" value="TFR-like_dimer_dom_sf"/>
</dbReference>
<gene>
    <name evidence="1" type="ORF">TTAC_LOCUS2203</name>
</gene>
<protein>
    <submittedName>
        <fullName evidence="3">TFR_dimer domain-containing protein</fullName>
    </submittedName>
</protein>
<name>A0A0R3WN77_HYDTA</name>
<organism evidence="3">
    <name type="scientific">Hydatigena taeniaeformis</name>
    <name type="common">Feline tapeworm</name>
    <name type="synonym">Taenia taeniaeformis</name>
    <dbReference type="NCBI Taxonomy" id="6205"/>
    <lineage>
        <taxon>Eukaryota</taxon>
        <taxon>Metazoa</taxon>
        <taxon>Spiralia</taxon>
        <taxon>Lophotrochozoa</taxon>
        <taxon>Platyhelminthes</taxon>
        <taxon>Cestoda</taxon>
        <taxon>Eucestoda</taxon>
        <taxon>Cyclophyllidea</taxon>
        <taxon>Taeniidae</taxon>
        <taxon>Hydatigera</taxon>
    </lineage>
</organism>
<accession>A0A0R3WN77</accession>
<keyword evidence="2" id="KW-1185">Reference proteome</keyword>
<dbReference type="Proteomes" id="UP000274429">
    <property type="component" value="Unassembled WGS sequence"/>
</dbReference>
<dbReference type="OrthoDB" id="5841748at2759"/>
<dbReference type="EMBL" id="UYWX01000847">
    <property type="protein sequence ID" value="VDM19224.1"/>
    <property type="molecule type" value="Genomic_DNA"/>
</dbReference>
<dbReference type="STRING" id="6205.A0A0R3WN77"/>
<sequence length="213" mass="23961">MAVNFTDPPCSTNKSVLPLHRLLIRYHFHLLLKFSSSRRLPIYPIPKALMLKKSWSGIVSSANETLSNILVRHGINLDYVSERIDDLLNASKAIEKRYDKLGNRESSCYPVYNDILSRLSKQFITYENAAMPRHLLVDSSYTSTHYDSYFPKIRSLLQKLSESVDAESLTVAKDLKTELSALVTAFTAASNLLRGGLFGSLNLVNAFICARSN</sequence>